<sequence length="754" mass="85946">MLNVQLTEGLFKTSQETGEQFLLDLDVDRLLAPCYIALGLEPKKTRYGGWESMEIAGHSLGHYLSATSIMYQTTKQEELKTRIDYIVMELADLQDVSGDGYISGFKRDCFDEVFSGNFRVEPFSLGGSWVPWYSIHKIFQGLIDVYEFTGLNLAKDVLYRLSDWAETGLRSLSDDAFQRMLICEFGGMNDVFASVYLLTKDARFLTLAERFQHEAILSPLSQGIDHLAGKHANTQIPKILGTAKLYQITGKQAYKDTVMFFYHEVIKNRSYVIGGNSIGEHFGPSKTEPLGILTTETCNTYNMMKLASMIFAWDQQSTYYDYYERALFNHILASQDPETGGKTYFVPTEPGHFKVYCDQEESFWCCTGTGMENPARYGTDIFRHMDDTLYVQLFINAVVTLEDQAIQFQQQTEFPYNDKMTLTVTRGDAVAVDVRVRKPSWIQGPMNVMLNGEVIYPKEQAGYFIIDRTWYEGDALSWVTPMDVHLYHNKENNRQYVYMYGPLALAAALGRDNYPEADVVGDHQVHNHHPLIHVPPLISDQAPLDLIHCVDKETLTFQSLPIVGEGKDVFTFKPFFTVHHERYTLYVTVLKPEDYTEQINKAERDKLALINRTVDVVAPGEQQPETDHKLTHENSRTGYLASVDKHWRDCVDQGFIQYQMKAIDVPLILSVTYFGSDDTITIEKETYPRLFDILVEGVVIQTEQLQSGRPGQLFTRDYSVPSALTRGKQMITVTFKAREKTVAGGFYGVRLLKA</sequence>
<keyword evidence="4" id="KW-0378">Hydrolase</keyword>
<dbReference type="AlphaFoldDB" id="A0A1I6UM87"/>
<evidence type="ECO:0000259" key="3">
    <source>
        <dbReference type="Pfam" id="PF20736"/>
    </source>
</evidence>
<evidence type="ECO:0000313" key="6">
    <source>
        <dbReference type="Proteomes" id="UP000199139"/>
    </source>
</evidence>
<keyword evidence="7" id="KW-1185">Reference proteome</keyword>
<dbReference type="SUPFAM" id="SSF48208">
    <property type="entry name" value="Six-hairpin glycosidases"/>
    <property type="match status" value="1"/>
</dbReference>
<feature type="domain" description="Glycoside hydrolase GH146 substrate-binding" evidence="2">
    <location>
        <begin position="609"/>
        <end position="752"/>
    </location>
</feature>
<organism evidence="5 6">
    <name type="scientific">Halolactibacillus miurensis</name>
    <dbReference type="NCBI Taxonomy" id="306541"/>
    <lineage>
        <taxon>Bacteria</taxon>
        <taxon>Bacillati</taxon>
        <taxon>Bacillota</taxon>
        <taxon>Bacilli</taxon>
        <taxon>Bacillales</taxon>
        <taxon>Bacillaceae</taxon>
        <taxon>Halolactibacillus</taxon>
    </lineage>
</organism>
<dbReference type="RefSeq" id="WP_062323041.1">
    <property type="nucleotide sequence ID" value="NZ_FPAI01000029.1"/>
</dbReference>
<dbReference type="GO" id="GO:0016787">
    <property type="term" value="F:hydrolase activity"/>
    <property type="evidence" value="ECO:0007669"/>
    <property type="project" value="UniProtKB-KW"/>
</dbReference>
<dbReference type="GO" id="GO:0005975">
    <property type="term" value="P:carbohydrate metabolic process"/>
    <property type="evidence" value="ECO:0007669"/>
    <property type="project" value="InterPro"/>
</dbReference>
<evidence type="ECO:0000259" key="2">
    <source>
        <dbReference type="Pfam" id="PF20620"/>
    </source>
</evidence>
<proteinExistence type="predicted"/>
<dbReference type="Pfam" id="PF07944">
    <property type="entry name" value="Beta-AFase-like_GH127_cat"/>
    <property type="match status" value="1"/>
</dbReference>
<reference evidence="4 7" key="2">
    <citation type="submission" date="2019-07" db="EMBL/GenBank/DDBJ databases">
        <title>Whole genome shotgun sequence of Halolactibacillus miurensis NBRC 100873.</title>
        <authorList>
            <person name="Hosoyama A."/>
            <person name="Uohara A."/>
            <person name="Ohji S."/>
            <person name="Ichikawa N."/>
        </authorList>
    </citation>
    <scope>NUCLEOTIDE SEQUENCE [LARGE SCALE GENOMIC DNA]</scope>
    <source>
        <strain evidence="4 7">NBRC 100873</strain>
    </source>
</reference>
<name>A0A1I6UM87_9BACI</name>
<evidence type="ECO:0000313" key="5">
    <source>
        <dbReference type="EMBL" id="SFT02397.1"/>
    </source>
</evidence>
<dbReference type="EMBL" id="BJWJ01000031">
    <property type="protein sequence ID" value="GEM05360.1"/>
    <property type="molecule type" value="Genomic_DNA"/>
</dbReference>
<feature type="domain" description="Non-reducing end beta-L-arabinofuranosidase-like GH127 middle" evidence="3">
    <location>
        <begin position="388"/>
        <end position="482"/>
    </location>
</feature>
<dbReference type="Pfam" id="PF20736">
    <property type="entry name" value="Glyco_hydro127M"/>
    <property type="match status" value="1"/>
</dbReference>
<feature type="domain" description="Non-reducing end beta-L-arabinofuranosidase-like GH127 catalytic" evidence="1">
    <location>
        <begin position="3"/>
        <end position="378"/>
    </location>
</feature>
<dbReference type="InterPro" id="IPR046544">
    <property type="entry name" value="GH146_SB_dom"/>
</dbReference>
<accession>A0A1I6UM87</accession>
<evidence type="ECO:0000313" key="4">
    <source>
        <dbReference type="EMBL" id="GEM05360.1"/>
    </source>
</evidence>
<dbReference type="InterPro" id="IPR012878">
    <property type="entry name" value="Beta-AFase-like_GH127_cat"/>
</dbReference>
<evidence type="ECO:0000259" key="1">
    <source>
        <dbReference type="Pfam" id="PF07944"/>
    </source>
</evidence>
<dbReference type="PANTHER" id="PTHR31151:SF0">
    <property type="entry name" value="PROLINE-TRNA LIGASE (DUF1680)"/>
    <property type="match status" value="1"/>
</dbReference>
<dbReference type="InterPro" id="IPR049046">
    <property type="entry name" value="Beta-AFase-like_GH127_middle"/>
</dbReference>
<reference evidence="5 6" key="1">
    <citation type="submission" date="2016-10" db="EMBL/GenBank/DDBJ databases">
        <authorList>
            <person name="de Groot N.N."/>
        </authorList>
    </citation>
    <scope>NUCLEOTIDE SEQUENCE [LARGE SCALE GENOMIC DNA]</scope>
    <source>
        <strain evidence="5 6">DSM 17074</strain>
    </source>
</reference>
<dbReference type="Pfam" id="PF20620">
    <property type="entry name" value="DUF6805"/>
    <property type="match status" value="1"/>
</dbReference>
<dbReference type="InterPro" id="IPR008928">
    <property type="entry name" value="6-hairpin_glycosidase_sf"/>
</dbReference>
<dbReference type="OrthoDB" id="9757939at2"/>
<dbReference type="STRING" id="306541.SAMN05421668_1296"/>
<evidence type="ECO:0000313" key="7">
    <source>
        <dbReference type="Proteomes" id="UP000321773"/>
    </source>
</evidence>
<dbReference type="PANTHER" id="PTHR31151">
    <property type="entry name" value="PROLINE-TRNA LIGASE (DUF1680)"/>
    <property type="match status" value="1"/>
</dbReference>
<dbReference type="Proteomes" id="UP000321773">
    <property type="component" value="Unassembled WGS sequence"/>
</dbReference>
<protein>
    <submittedName>
        <fullName evidence="4">Glycosyl hydrolase</fullName>
    </submittedName>
</protein>
<dbReference type="EMBL" id="FPAI01000029">
    <property type="protein sequence ID" value="SFT02397.1"/>
    <property type="molecule type" value="Genomic_DNA"/>
</dbReference>
<dbReference type="Proteomes" id="UP000199139">
    <property type="component" value="Unassembled WGS sequence"/>
</dbReference>
<gene>
    <name evidence="4" type="ORF">HMI01_23480</name>
    <name evidence="5" type="ORF">SAMN05421668_1296</name>
</gene>